<comment type="caution">
    <text evidence="7">The sequence shown here is derived from an EMBL/GenBank/DDBJ whole genome shotgun (WGS) entry which is preliminary data.</text>
</comment>
<dbReference type="InterPro" id="IPR051161">
    <property type="entry name" value="Mannose-6P_isomerase_type2"/>
</dbReference>
<dbReference type="GO" id="GO:0009298">
    <property type="term" value="P:GDP-mannose biosynthetic process"/>
    <property type="evidence" value="ECO:0007669"/>
    <property type="project" value="TreeGrafter"/>
</dbReference>
<dbReference type="SUPFAM" id="SSF53448">
    <property type="entry name" value="Nucleotide-diphospho-sugar transferases"/>
    <property type="match status" value="1"/>
</dbReference>
<dbReference type="GO" id="GO:0004475">
    <property type="term" value="F:mannose-1-phosphate guanylyltransferase (GTP) activity"/>
    <property type="evidence" value="ECO:0007669"/>
    <property type="project" value="TreeGrafter"/>
</dbReference>
<dbReference type="InterPro" id="IPR011051">
    <property type="entry name" value="RmlC_Cupin_sf"/>
</dbReference>
<dbReference type="GO" id="GO:0004476">
    <property type="term" value="F:mannose-6-phosphate isomerase activity"/>
    <property type="evidence" value="ECO:0007669"/>
    <property type="project" value="InterPro"/>
</dbReference>
<dbReference type="GO" id="GO:0005976">
    <property type="term" value="P:polysaccharide metabolic process"/>
    <property type="evidence" value="ECO:0007669"/>
    <property type="project" value="InterPro"/>
</dbReference>
<keyword evidence="8" id="KW-1185">Reference proteome</keyword>
<dbReference type="RefSeq" id="WP_138002280.1">
    <property type="nucleotide sequence ID" value="NZ_QGQD01000040.1"/>
</dbReference>
<name>A0A4U8QAR5_9FIRM</name>
<evidence type="ECO:0000313" key="7">
    <source>
        <dbReference type="EMBL" id="TLD01333.1"/>
    </source>
</evidence>
<evidence type="ECO:0000259" key="3">
    <source>
        <dbReference type="Pfam" id="PF00483"/>
    </source>
</evidence>
<dbReference type="InterPro" id="IPR014710">
    <property type="entry name" value="RmlC-like_jellyroll"/>
</dbReference>
<dbReference type="InterPro" id="IPR001538">
    <property type="entry name" value="Man6P_isomerase-2_C"/>
</dbReference>
<dbReference type="InterPro" id="IPR029044">
    <property type="entry name" value="Nucleotide-diphossugar_trans"/>
</dbReference>
<evidence type="ECO:0000256" key="2">
    <source>
        <dbReference type="ARBA" id="ARBA00030762"/>
    </source>
</evidence>
<dbReference type="GO" id="GO:0008270">
    <property type="term" value="F:zinc ion binding"/>
    <property type="evidence" value="ECO:0007669"/>
    <property type="project" value="InterPro"/>
</dbReference>
<dbReference type="InterPro" id="IPR049071">
    <property type="entry name" value="MPI_cupin_dom"/>
</dbReference>
<evidence type="ECO:0000256" key="1">
    <source>
        <dbReference type="ARBA" id="ARBA00029741"/>
    </source>
</evidence>
<dbReference type="CDD" id="cd07010">
    <property type="entry name" value="cupin_PMI_type_I_N_bac"/>
    <property type="match status" value="1"/>
</dbReference>
<dbReference type="CDD" id="cd02213">
    <property type="entry name" value="cupin_PMI_typeII_C"/>
    <property type="match status" value="1"/>
</dbReference>
<gene>
    <name evidence="7" type="primary">algA_1</name>
    <name evidence="7" type="ORF">DSM106044_01715</name>
</gene>
<sequence length="762" mass="86803">MKCLVLAGGTGDRLWPASRRNYPKQFMNVKENRSLFQETIARNMPFCNEFYIMANEKYQYIVEGQMQAFQGLKYRCFLEQAGRKTAPAAAIICMCINPSDLLLIVSTDTIIDGGDYRKAILDAKNLVNEGWLVSLGVSGKRGVKLFTPNAKLNESTCNEIGLVDAGILMLRAGDYLHELKICSPYIYEPCRFGVNSLNTAGKIILLKRQWMENIPAESIASAITQKSEKVSIYKADLNWSRILDLESLTEYHEFRQEGRVIEENCRDISILNYAKGKIVIANEMEDTVIVNTNDAVYVSRKGKTQAIKDIMRKHYREEKKVFDESSICYQPWGMKEILTCTPEYKVKRITIFPGKVLPGHKHQFRSEHWAIVGGVATITLNKESREYGKKECVYIPMGTLHQIANYTSENIIVVETSIGKILEEADYVKNGLTSGLEVEIEDTDLVKLEPAFKDYLWGGSKLRDIYHKHCDYDCIAESWELSTHGAGQSVVAEGKYKGLLFGEYIARIGRENLGWKCQSYEKFPLLIKFIDARDMLSIQVHPGDDYALPVEDEYGKNEMWYIMDCDEDAYIYYGFNKDVAEEEVRKRIDEQTLTAILNKVPVHKGESIFVEAGTVHAIGPGILVCEVQQNSNATYRLYDYGRRDRYGELRELHLEKALDVIQKTRTIIKPTITEDEILTEGYTTKLLGECKYFSCTKYHVKTFVRIVGDESSFYSIMILSGSGELQVENTRQTFKPGESFFVPAGKKNVQVTGYCEFLLTQV</sequence>
<proteinExistence type="predicted"/>
<dbReference type="Gene3D" id="2.60.120.10">
    <property type="entry name" value="Jelly Rolls"/>
    <property type="match status" value="3"/>
</dbReference>
<feature type="domain" description="Mannose-6-phosphate isomerase type II C-terminal" evidence="4">
    <location>
        <begin position="324"/>
        <end position="429"/>
    </location>
</feature>
<feature type="domain" description="Mannose-6-phosphate isomerase cupin" evidence="6">
    <location>
        <begin position="685"/>
        <end position="759"/>
    </location>
</feature>
<dbReference type="Pfam" id="PF21621">
    <property type="entry name" value="MPI_cupin_dom"/>
    <property type="match status" value="1"/>
</dbReference>
<dbReference type="Pfam" id="PF00483">
    <property type="entry name" value="NTP_transferase"/>
    <property type="match status" value="1"/>
</dbReference>
<reference evidence="7 8" key="1">
    <citation type="journal article" date="2019" name="Anaerobe">
        <title>Detection of Robinsoniella peoriensis in multiple bone samples of a trauma patient.</title>
        <authorList>
            <person name="Schrottner P."/>
            <person name="Hartwich K."/>
            <person name="Bunk B."/>
            <person name="Schober I."/>
            <person name="Helbig S."/>
            <person name="Rudolph W.W."/>
            <person name="Gunzer F."/>
        </authorList>
    </citation>
    <scope>NUCLEOTIDE SEQUENCE [LARGE SCALE GENOMIC DNA]</scope>
    <source>
        <strain evidence="7 8">DSM 106044</strain>
    </source>
</reference>
<evidence type="ECO:0000313" key="8">
    <source>
        <dbReference type="Proteomes" id="UP000306509"/>
    </source>
</evidence>
<feature type="domain" description="Phosphomannose isomerase type I catalytic" evidence="5">
    <location>
        <begin position="445"/>
        <end position="546"/>
    </location>
</feature>
<dbReference type="PANTHER" id="PTHR46390">
    <property type="entry name" value="MANNOSE-1-PHOSPHATE GUANYLYLTRANSFERASE"/>
    <property type="match status" value="1"/>
</dbReference>
<evidence type="ECO:0000259" key="4">
    <source>
        <dbReference type="Pfam" id="PF01050"/>
    </source>
</evidence>
<feature type="domain" description="Nucleotidyl transferase" evidence="3">
    <location>
        <begin position="3"/>
        <end position="138"/>
    </location>
</feature>
<evidence type="ECO:0000259" key="5">
    <source>
        <dbReference type="Pfam" id="PF20511"/>
    </source>
</evidence>
<dbReference type="Pfam" id="PF20511">
    <property type="entry name" value="PMI_typeI_cat"/>
    <property type="match status" value="1"/>
</dbReference>
<dbReference type="Proteomes" id="UP000306509">
    <property type="component" value="Unassembled WGS sequence"/>
</dbReference>
<dbReference type="Pfam" id="PF01050">
    <property type="entry name" value="MannoseP_isomer"/>
    <property type="match status" value="1"/>
</dbReference>
<dbReference type="InterPro" id="IPR046457">
    <property type="entry name" value="PMI_typeI_cat"/>
</dbReference>
<dbReference type="AlphaFoldDB" id="A0A4U8QAR5"/>
<dbReference type="PANTHER" id="PTHR46390:SF1">
    <property type="entry name" value="MANNOSE-1-PHOSPHATE GUANYLYLTRANSFERASE"/>
    <property type="match status" value="1"/>
</dbReference>
<dbReference type="SUPFAM" id="SSF51182">
    <property type="entry name" value="RmlC-like cupins"/>
    <property type="match status" value="2"/>
</dbReference>
<organism evidence="7 8">
    <name type="scientific">Robinsoniella peoriensis</name>
    <dbReference type="NCBI Taxonomy" id="180332"/>
    <lineage>
        <taxon>Bacteria</taxon>
        <taxon>Bacillati</taxon>
        <taxon>Bacillota</taxon>
        <taxon>Clostridia</taxon>
        <taxon>Lachnospirales</taxon>
        <taxon>Lachnospiraceae</taxon>
        <taxon>Robinsoniella</taxon>
    </lineage>
</organism>
<dbReference type="Gene3D" id="3.90.550.10">
    <property type="entry name" value="Spore Coat Polysaccharide Biosynthesis Protein SpsA, Chain A"/>
    <property type="match status" value="2"/>
</dbReference>
<evidence type="ECO:0000259" key="6">
    <source>
        <dbReference type="Pfam" id="PF21621"/>
    </source>
</evidence>
<accession>A0A4U8QAR5</accession>
<protein>
    <recommendedName>
        <fullName evidence="1">Phosphohexomutase</fullName>
    </recommendedName>
    <alternativeName>
        <fullName evidence="2">Phosphomannose isomerase</fullName>
    </alternativeName>
</protein>
<dbReference type="InterPro" id="IPR005835">
    <property type="entry name" value="NTP_transferase_dom"/>
</dbReference>
<dbReference type="EMBL" id="QGQD01000040">
    <property type="protein sequence ID" value="TLD01333.1"/>
    <property type="molecule type" value="Genomic_DNA"/>
</dbReference>